<gene>
    <name evidence="1" type="ORF">TES1_0801</name>
</gene>
<protein>
    <submittedName>
        <fullName evidence="1">Uncharacterized protein</fullName>
    </submittedName>
</protein>
<dbReference type="Proteomes" id="UP000019027">
    <property type="component" value="Chromosome"/>
</dbReference>
<dbReference type="GeneID" id="24907108"/>
<reference evidence="1 2" key="1">
    <citation type="journal article" date="2014" name="Int. J. Syst. Evol. Microbiol.">
        <title>Thermococcus paralvinellae sp. nov. and Thermococcus cleftensis sp. nov. of hyperthermophilic heterotrophs from deep-sea hydrothermal vents.</title>
        <authorList>
            <person name="Hensley S.A."/>
            <person name="Jung J.H."/>
            <person name="Park C.S."/>
            <person name="Holden J.F."/>
        </authorList>
    </citation>
    <scope>NUCLEOTIDE SEQUENCE [LARGE SCALE GENOMIC DNA]</scope>
    <source>
        <strain evidence="1 2">ES1</strain>
    </source>
</reference>
<dbReference type="RefSeq" id="WP_042680500.1">
    <property type="nucleotide sequence ID" value="NZ_CP006965.1"/>
</dbReference>
<proteinExistence type="predicted"/>
<evidence type="ECO:0000313" key="1">
    <source>
        <dbReference type="EMBL" id="AHF80187.1"/>
    </source>
</evidence>
<dbReference type="HOGENOM" id="CLU_1127139_0_0_2"/>
<accession>W0I615</accession>
<dbReference type="STRING" id="582419.TES1_0801"/>
<evidence type="ECO:0000313" key="2">
    <source>
        <dbReference type="Proteomes" id="UP000019027"/>
    </source>
</evidence>
<dbReference type="OrthoDB" id="385724at2157"/>
<keyword evidence="2" id="KW-1185">Reference proteome</keyword>
<sequence length="246" mass="28879">MVEGFESRVWEGLKKLEKFLEEEVIVLGKKINSILGKGPDLHFYLEVVEQTKCASPQRIVKLLEDRGFLNILYASLVSWGMHNFRFQNKGPKLKPFEEFSANLRTPKVLKSLEELAGHSVEEFMDVETTVTKLYRCLEPLDPIRTKTKIVGRSKLLHFLLPNLIMPVDWTHTMVHFHFGVTPKNEVERFIKVHRVLSEFVRNEECRQKMEELVRIDEKIGGWNQTIPKVIDNLIIYYCKKHQDKCR</sequence>
<dbReference type="EMBL" id="CP006965">
    <property type="protein sequence ID" value="AHF80187.1"/>
    <property type="molecule type" value="Genomic_DNA"/>
</dbReference>
<dbReference type="AlphaFoldDB" id="W0I615"/>
<dbReference type="KEGG" id="ths:TES1_0801"/>
<name>W0I615_9EURY</name>
<organism evidence="1 2">
    <name type="scientific">Thermococcus paralvinellae</name>
    <dbReference type="NCBI Taxonomy" id="582419"/>
    <lineage>
        <taxon>Archaea</taxon>
        <taxon>Methanobacteriati</taxon>
        <taxon>Methanobacteriota</taxon>
        <taxon>Thermococci</taxon>
        <taxon>Thermococcales</taxon>
        <taxon>Thermococcaceae</taxon>
        <taxon>Thermococcus</taxon>
    </lineage>
</organism>